<name>A0A0C1UE12_9CLOT</name>
<evidence type="ECO:0000313" key="5">
    <source>
        <dbReference type="Proteomes" id="UP000031366"/>
    </source>
</evidence>
<dbReference type="InterPro" id="IPR016047">
    <property type="entry name" value="M23ase_b-sheet_dom"/>
</dbReference>
<evidence type="ECO:0000259" key="3">
    <source>
        <dbReference type="Pfam" id="PF01551"/>
    </source>
</evidence>
<dbReference type="InterPro" id="IPR011055">
    <property type="entry name" value="Dup_hybrid_motif"/>
</dbReference>
<evidence type="ECO:0000313" key="4">
    <source>
        <dbReference type="EMBL" id="KIE45670.1"/>
    </source>
</evidence>
<dbReference type="PANTHER" id="PTHR21666">
    <property type="entry name" value="PEPTIDASE-RELATED"/>
    <property type="match status" value="1"/>
</dbReference>
<dbReference type="InterPro" id="IPR050570">
    <property type="entry name" value="Cell_wall_metabolism_enzyme"/>
</dbReference>
<dbReference type="PANTHER" id="PTHR21666:SF289">
    <property type="entry name" value="L-ALA--D-GLU ENDOPEPTIDASE"/>
    <property type="match status" value="1"/>
</dbReference>
<feature type="transmembrane region" description="Helical" evidence="2">
    <location>
        <begin position="12"/>
        <end position="30"/>
    </location>
</feature>
<dbReference type="RefSeq" id="WP_052268168.1">
    <property type="nucleotide sequence ID" value="NZ_AYSO01000018.1"/>
</dbReference>
<dbReference type="GO" id="GO:0004222">
    <property type="term" value="F:metalloendopeptidase activity"/>
    <property type="evidence" value="ECO:0007669"/>
    <property type="project" value="TreeGrafter"/>
</dbReference>
<comment type="caution">
    <text evidence="4">The sequence shown here is derived from an EMBL/GenBank/DDBJ whole genome shotgun (WGS) entry which is preliminary data.</text>
</comment>
<keyword evidence="2" id="KW-0472">Membrane</keyword>
<sequence>MKKIRSHIKEIIVVAVTIIAISYMLLLNSLDYNGYVVYSEDEAVAYVKDKFCIDDAYNSLKEKTAFKEIQLEEYFRFEKGKIDIDKFFTEEQLKNMLSNYIIVDAYAMKSDEKLIGFVKSDKVGEEALEKVKDKYIDTAKLEDIESIDTNNNISYEKVKCNLSSVMTSEQIVNSIVYHNNNEEKLITFTVTKIEKTKPVINLDYEDSSVAFLEKQLYVPANGVITSHFGERWGAMHKGLDIGANENTPIKAAFNGRVTFSGVLNGYGNVIILSHDNNVETLYAHCNKLYVNEGESISKGQHIADVGNTGNSTGPHLHFEIRVNGEAVDPLKYIMEK</sequence>
<keyword evidence="2" id="KW-0812">Transmembrane</keyword>
<proteinExistence type="predicted"/>
<evidence type="ECO:0000256" key="2">
    <source>
        <dbReference type="SAM" id="Phobius"/>
    </source>
</evidence>
<dbReference type="OrthoDB" id="9809488at2"/>
<gene>
    <name evidence="4" type="ORF">U732_2267</name>
</gene>
<dbReference type="Pfam" id="PF01551">
    <property type="entry name" value="Peptidase_M23"/>
    <property type="match status" value="1"/>
</dbReference>
<protein>
    <submittedName>
        <fullName evidence="4">Peptidase M23 family protein</fullName>
    </submittedName>
</protein>
<dbReference type="AlphaFoldDB" id="A0A0C1UE12"/>
<dbReference type="Proteomes" id="UP000031366">
    <property type="component" value="Unassembled WGS sequence"/>
</dbReference>
<keyword evidence="2" id="KW-1133">Transmembrane helix</keyword>
<dbReference type="SUPFAM" id="SSF51261">
    <property type="entry name" value="Duplicated hybrid motif"/>
    <property type="match status" value="1"/>
</dbReference>
<dbReference type="Gene3D" id="2.70.70.10">
    <property type="entry name" value="Glucose Permease (Domain IIA)"/>
    <property type="match status" value="1"/>
</dbReference>
<keyword evidence="5" id="KW-1185">Reference proteome</keyword>
<evidence type="ECO:0000256" key="1">
    <source>
        <dbReference type="ARBA" id="ARBA00022729"/>
    </source>
</evidence>
<keyword evidence="1" id="KW-0732">Signal</keyword>
<accession>A0A0C1UE12</accession>
<dbReference type="CDD" id="cd12797">
    <property type="entry name" value="M23_peptidase"/>
    <property type="match status" value="1"/>
</dbReference>
<dbReference type="STRING" id="29341.RSJ17_01760"/>
<organism evidence="4 5">
    <name type="scientific">Clostridium argentinense CDC 2741</name>
    <dbReference type="NCBI Taxonomy" id="1418104"/>
    <lineage>
        <taxon>Bacteria</taxon>
        <taxon>Bacillati</taxon>
        <taxon>Bacillota</taxon>
        <taxon>Clostridia</taxon>
        <taxon>Eubacteriales</taxon>
        <taxon>Clostridiaceae</taxon>
        <taxon>Clostridium</taxon>
    </lineage>
</organism>
<feature type="domain" description="M23ase beta-sheet core" evidence="3">
    <location>
        <begin position="235"/>
        <end position="329"/>
    </location>
</feature>
<dbReference type="EMBL" id="AYSO01000018">
    <property type="protein sequence ID" value="KIE45670.1"/>
    <property type="molecule type" value="Genomic_DNA"/>
</dbReference>
<reference evidence="4 5" key="1">
    <citation type="journal article" date="2015" name="Infect. Genet. Evol.">
        <title>Genomic sequences of six botulinum neurotoxin-producing strains representing three clostridial species illustrate the mobility and diversity of botulinum neurotoxin genes.</title>
        <authorList>
            <person name="Smith T.J."/>
            <person name="Hill K.K."/>
            <person name="Xie G."/>
            <person name="Foley B.T."/>
            <person name="Williamson C.H."/>
            <person name="Foster J.T."/>
            <person name="Johnson S.L."/>
            <person name="Chertkov O."/>
            <person name="Teshima H."/>
            <person name="Gibbons H.S."/>
            <person name="Johnsky L.A."/>
            <person name="Karavis M.A."/>
            <person name="Smith L.A."/>
        </authorList>
    </citation>
    <scope>NUCLEOTIDE SEQUENCE [LARGE SCALE GENOMIC DNA]</scope>
    <source>
        <strain evidence="4 5">CDC 2741</strain>
    </source>
</reference>